<evidence type="ECO:0000256" key="1">
    <source>
        <dbReference type="SAM" id="MobiDB-lite"/>
    </source>
</evidence>
<gene>
    <name evidence="2" type="ORF">XAC3562_490067</name>
</gene>
<dbReference type="AlphaFoldDB" id="A0A0U5FF31"/>
<dbReference type="Proteomes" id="UP000052230">
    <property type="component" value="Unassembled WGS sequence"/>
</dbReference>
<comment type="caution">
    <text evidence="2">The sequence shown here is derived from an EMBL/GenBank/DDBJ whole genome shotgun (WGS) entry which is preliminary data.</text>
</comment>
<organism evidence="2 3">
    <name type="scientific">Xanthomonas citri pv. citri</name>
    <dbReference type="NCBI Taxonomy" id="611301"/>
    <lineage>
        <taxon>Bacteria</taxon>
        <taxon>Pseudomonadati</taxon>
        <taxon>Pseudomonadota</taxon>
        <taxon>Gammaproteobacteria</taxon>
        <taxon>Lysobacterales</taxon>
        <taxon>Lysobacteraceae</taxon>
        <taxon>Xanthomonas</taxon>
    </lineage>
</organism>
<evidence type="ECO:0000313" key="3">
    <source>
        <dbReference type="Proteomes" id="UP000052230"/>
    </source>
</evidence>
<proteinExistence type="predicted"/>
<name>A0A0U5FF31_XANCI</name>
<reference evidence="2 3" key="1">
    <citation type="submission" date="2014-09" db="EMBL/GenBank/DDBJ databases">
        <authorList>
            <person name="Regsiter A."/>
        </authorList>
    </citation>
    <scope>NUCLEOTIDE SEQUENCE [LARGE SCALE GENOMIC DNA]</scope>
</reference>
<protein>
    <submittedName>
        <fullName evidence="2">Uncharacterized protein</fullName>
    </submittedName>
</protein>
<feature type="region of interest" description="Disordered" evidence="1">
    <location>
        <begin position="1"/>
        <end position="40"/>
    </location>
</feature>
<evidence type="ECO:0000313" key="2">
    <source>
        <dbReference type="EMBL" id="CEG16983.1"/>
    </source>
</evidence>
<accession>A0A0U5FF31</accession>
<dbReference type="EMBL" id="CCXZ01000143">
    <property type="protein sequence ID" value="CEG16983.1"/>
    <property type="molecule type" value="Genomic_DNA"/>
</dbReference>
<keyword evidence="3" id="KW-1185">Reference proteome</keyword>
<sequence>MWLAASVGWDRSSRSIQPAKRASTNVRQRIHPRTSGSRQVTRVALHYRTEKSHRKRPHAIFLTALAYLFKFVDIALTNRDPRLNLEKMFRSVFGHLAPLRDPSP</sequence>